<comment type="caution">
    <text evidence="2">The sequence shown here is derived from an EMBL/GenBank/DDBJ whole genome shotgun (WGS) entry which is preliminary data.</text>
</comment>
<proteinExistence type="predicted"/>
<dbReference type="PANTHER" id="PTHR43064">
    <property type="entry name" value="PHOSPHORIBOSYLAMINOIMIDAZOLE CARBOXYLASE-RELATED"/>
    <property type="match status" value="1"/>
</dbReference>
<dbReference type="SMART" id="SM01001">
    <property type="entry name" value="AIRC"/>
    <property type="match status" value="1"/>
</dbReference>
<dbReference type="PANTHER" id="PTHR43064:SF1">
    <property type="entry name" value="SLL1489 PROTEIN"/>
    <property type="match status" value="1"/>
</dbReference>
<dbReference type="RefSeq" id="WP_249287339.1">
    <property type="nucleotide sequence ID" value="NZ_JACRWC010000103.1"/>
</dbReference>
<dbReference type="EMBL" id="JACRWC010000103">
    <property type="protein sequence ID" value="MBC5999961.1"/>
    <property type="molecule type" value="Genomic_DNA"/>
</dbReference>
<name>A0A923ND12_9FIRM</name>
<sequence length="265" mass="27899">MQENEIKELLEKVKTGDRSVDDALKALKDIPYHEMGFANVDHHRALRTGFPEAIFGQGKSAAQISAIMTELLSKGGTIMATRLEAEKAEAVRKDLPEAIYYKDAKILAAGSGLSGKEDEDAAKLRRQKTVAVVSAGTADIPIAEEAAVTAELLGNEVHRVYDVGVAGIHRVFSKLDIIRSCNVAIVVAGMEGALASVVGGLVDLPVIAVPTSVGYGANLGGITTLLSMLNSCANGIGVVNIDNGYGAAYLASVINRKIAENTLQR</sequence>
<feature type="domain" description="PurE" evidence="1">
    <location>
        <begin position="128"/>
        <end position="260"/>
    </location>
</feature>
<dbReference type="InterPro" id="IPR039476">
    <property type="entry name" value="P2CMN_synthase_LarB"/>
</dbReference>
<keyword evidence="3" id="KW-1185">Reference proteome</keyword>
<dbReference type="Pfam" id="PF00731">
    <property type="entry name" value="AIRC"/>
    <property type="match status" value="1"/>
</dbReference>
<dbReference type="Proteomes" id="UP000644115">
    <property type="component" value="Unassembled WGS sequence"/>
</dbReference>
<dbReference type="GO" id="GO:0016787">
    <property type="term" value="F:hydrolase activity"/>
    <property type="evidence" value="ECO:0007669"/>
    <property type="project" value="InterPro"/>
</dbReference>
<organism evidence="2 3">
    <name type="scientific">Lentihominibacter faecis</name>
    <dbReference type="NCBI Taxonomy" id="2764712"/>
    <lineage>
        <taxon>Bacteria</taxon>
        <taxon>Bacillati</taxon>
        <taxon>Bacillota</taxon>
        <taxon>Clostridia</taxon>
        <taxon>Peptostreptococcales</taxon>
        <taxon>Anaerovoracaceae</taxon>
        <taxon>Lentihominibacter</taxon>
    </lineage>
</organism>
<evidence type="ECO:0000313" key="2">
    <source>
        <dbReference type="EMBL" id="MBC5999961.1"/>
    </source>
</evidence>
<dbReference type="InterPro" id="IPR000031">
    <property type="entry name" value="PurE_dom"/>
</dbReference>
<dbReference type="Gene3D" id="3.40.50.1970">
    <property type="match status" value="1"/>
</dbReference>
<dbReference type="NCBIfam" id="NF033503">
    <property type="entry name" value="LarB"/>
    <property type="match status" value="1"/>
</dbReference>
<evidence type="ECO:0000259" key="1">
    <source>
        <dbReference type="SMART" id="SM01001"/>
    </source>
</evidence>
<reference evidence="2" key="1">
    <citation type="submission" date="2020-08" db="EMBL/GenBank/DDBJ databases">
        <authorList>
            <person name="Liu C."/>
            <person name="Sun Q."/>
        </authorList>
    </citation>
    <scope>NUCLEOTIDE SEQUENCE</scope>
    <source>
        <strain evidence="2">BX16</strain>
    </source>
</reference>
<accession>A0A923ND12</accession>
<evidence type="ECO:0000313" key="3">
    <source>
        <dbReference type="Proteomes" id="UP000644115"/>
    </source>
</evidence>
<dbReference type="SUPFAM" id="SSF52255">
    <property type="entry name" value="N5-CAIR mutase (phosphoribosylaminoimidazole carboxylase, PurE)"/>
    <property type="match status" value="1"/>
</dbReference>
<dbReference type="GO" id="GO:0006189">
    <property type="term" value="P:'de novo' IMP biosynthetic process"/>
    <property type="evidence" value="ECO:0007669"/>
    <property type="project" value="InterPro"/>
</dbReference>
<gene>
    <name evidence="2" type="primary">larB</name>
    <name evidence="2" type="ORF">H8876_08110</name>
</gene>
<protein>
    <submittedName>
        <fullName evidence="2">Nickel pincer cofactor biosynthesis protein LarB</fullName>
    </submittedName>
</protein>
<dbReference type="AlphaFoldDB" id="A0A923ND12"/>